<comment type="caution">
    <text evidence="1">The sequence shown here is derived from an EMBL/GenBank/DDBJ whole genome shotgun (WGS) entry which is preliminary data.</text>
</comment>
<sequence length="498" mass="56925">MNAILWLQDDSGNWVDEPAALQRLMEHQFSKIFKFGKPSVPEMEREIEHLMSKLDQTVEEDLALPFAEAEIVHALFQVVPLKSPRLDGLRHGDPLSPYRFLLYTEPLSSLIAGTERQARRQFTILRIVGNLRSGQVVNFSKSPVVFSRNVELPMQEHLLGILGIRRAKKHDMYLGLPTIVGKSHSVVFHSLRNRVWQHISKWNEKMMSQARKGVLIKAVLQSIPAYAMGVFRIPSEESSLARLVQMCVRSGDGGLGFRELRVFNRAMLAKQYWQIFKNPDSLLNQLLKAHYFPHISFLEAPSAVRPSLTWWSLMSARPLMEAGLRWRVGAGDHIIVLKSPWILRPTSFRPITPISVYDPNLLVSSLINHAAGEWRRERLLEVFHPMEIEVILTIPLGRVNQQDVAIWHYTLDGRFSVCCAYHLDRTLNVRPLRLKGLYLGNSFTGQKFDLRNGVLMEGKHQQPTEVLEGVTRYLVEFQTILRNTVGGGKLRWLGDGNP</sequence>
<name>A0AAW2QSG9_9LAMI</name>
<organism evidence="1">
    <name type="scientific">Sesamum angustifolium</name>
    <dbReference type="NCBI Taxonomy" id="2727405"/>
    <lineage>
        <taxon>Eukaryota</taxon>
        <taxon>Viridiplantae</taxon>
        <taxon>Streptophyta</taxon>
        <taxon>Embryophyta</taxon>
        <taxon>Tracheophyta</taxon>
        <taxon>Spermatophyta</taxon>
        <taxon>Magnoliopsida</taxon>
        <taxon>eudicotyledons</taxon>
        <taxon>Gunneridae</taxon>
        <taxon>Pentapetalae</taxon>
        <taxon>asterids</taxon>
        <taxon>lamiids</taxon>
        <taxon>Lamiales</taxon>
        <taxon>Pedaliaceae</taxon>
        <taxon>Sesamum</taxon>
    </lineage>
</organism>
<proteinExistence type="predicted"/>
<dbReference type="EMBL" id="JACGWK010000002">
    <property type="protein sequence ID" value="KAL0370740.1"/>
    <property type="molecule type" value="Genomic_DNA"/>
</dbReference>
<accession>A0AAW2QSG9</accession>
<evidence type="ECO:0000313" key="1">
    <source>
        <dbReference type="EMBL" id="KAL0370740.1"/>
    </source>
</evidence>
<dbReference type="PANTHER" id="PTHR33116:SF86">
    <property type="entry name" value="REVERSE TRANSCRIPTASE DOMAIN-CONTAINING PROTEIN"/>
    <property type="match status" value="1"/>
</dbReference>
<reference evidence="1" key="2">
    <citation type="journal article" date="2024" name="Plant">
        <title>Genomic evolution and insights into agronomic trait innovations of Sesamum species.</title>
        <authorList>
            <person name="Miao H."/>
            <person name="Wang L."/>
            <person name="Qu L."/>
            <person name="Liu H."/>
            <person name="Sun Y."/>
            <person name="Le M."/>
            <person name="Wang Q."/>
            <person name="Wei S."/>
            <person name="Zheng Y."/>
            <person name="Lin W."/>
            <person name="Duan Y."/>
            <person name="Cao H."/>
            <person name="Xiong S."/>
            <person name="Wang X."/>
            <person name="Wei L."/>
            <person name="Li C."/>
            <person name="Ma Q."/>
            <person name="Ju M."/>
            <person name="Zhao R."/>
            <person name="Li G."/>
            <person name="Mu C."/>
            <person name="Tian Q."/>
            <person name="Mei H."/>
            <person name="Zhang T."/>
            <person name="Gao T."/>
            <person name="Zhang H."/>
        </authorList>
    </citation>
    <scope>NUCLEOTIDE SEQUENCE</scope>
    <source>
        <strain evidence="1">G01</strain>
    </source>
</reference>
<gene>
    <name evidence="1" type="ORF">Sangu_0392100</name>
</gene>
<protein>
    <submittedName>
        <fullName evidence="1">Uncharacterized protein</fullName>
    </submittedName>
</protein>
<reference evidence="1" key="1">
    <citation type="submission" date="2020-06" db="EMBL/GenBank/DDBJ databases">
        <authorList>
            <person name="Li T."/>
            <person name="Hu X."/>
            <person name="Zhang T."/>
            <person name="Song X."/>
            <person name="Zhang H."/>
            <person name="Dai N."/>
            <person name="Sheng W."/>
            <person name="Hou X."/>
            <person name="Wei L."/>
        </authorList>
    </citation>
    <scope>NUCLEOTIDE SEQUENCE</scope>
    <source>
        <strain evidence="1">G01</strain>
        <tissue evidence="1">Leaf</tissue>
    </source>
</reference>
<dbReference type="AlphaFoldDB" id="A0AAW2QSG9"/>
<dbReference type="PANTHER" id="PTHR33116">
    <property type="entry name" value="REVERSE TRANSCRIPTASE ZINC-BINDING DOMAIN-CONTAINING PROTEIN-RELATED-RELATED"/>
    <property type="match status" value="1"/>
</dbReference>